<feature type="compositionally biased region" description="Basic and acidic residues" evidence="2">
    <location>
        <begin position="328"/>
        <end position="338"/>
    </location>
</feature>
<evidence type="ECO:0000313" key="5">
    <source>
        <dbReference type="Proteomes" id="UP000236630"/>
    </source>
</evidence>
<dbReference type="AlphaFoldDB" id="A0A2H5QPG6"/>
<feature type="region of interest" description="Disordered" evidence="2">
    <location>
        <begin position="568"/>
        <end position="612"/>
    </location>
</feature>
<dbReference type="Proteomes" id="UP000236630">
    <property type="component" value="Unassembled WGS sequence"/>
</dbReference>
<feature type="domain" description="Transposase (putative) gypsy type" evidence="3">
    <location>
        <begin position="154"/>
        <end position="219"/>
    </location>
</feature>
<dbReference type="InterPro" id="IPR007321">
    <property type="entry name" value="Transposase_28"/>
</dbReference>
<comment type="caution">
    <text evidence="4">The sequence shown here is derived from an EMBL/GenBank/DDBJ whole genome shotgun (WGS) entry which is preliminary data.</text>
</comment>
<evidence type="ECO:0000256" key="2">
    <source>
        <dbReference type="SAM" id="MobiDB-lite"/>
    </source>
</evidence>
<evidence type="ECO:0000259" key="3">
    <source>
        <dbReference type="Pfam" id="PF04195"/>
    </source>
</evidence>
<dbReference type="EMBL" id="BDQV01000585">
    <property type="protein sequence ID" value="GAY66524.1"/>
    <property type="molecule type" value="Genomic_DNA"/>
</dbReference>
<keyword evidence="1" id="KW-0175">Coiled coil</keyword>
<protein>
    <recommendedName>
        <fullName evidence="3">Transposase (putative) gypsy type domain-containing protein</fullName>
    </recommendedName>
</protein>
<dbReference type="Pfam" id="PF04195">
    <property type="entry name" value="Transposase_28"/>
    <property type="match status" value="1"/>
</dbReference>
<accession>A0A2H5QPG6</accession>
<gene>
    <name evidence="4" type="ORF">CUMW_249390</name>
</gene>
<feature type="coiled-coil region" evidence="1">
    <location>
        <begin position="453"/>
        <end position="515"/>
    </location>
</feature>
<evidence type="ECO:0000256" key="1">
    <source>
        <dbReference type="SAM" id="Coils"/>
    </source>
</evidence>
<name>A0A2H5QPG6_CITUN</name>
<evidence type="ECO:0000313" key="4">
    <source>
        <dbReference type="EMBL" id="GAY66524.1"/>
    </source>
</evidence>
<dbReference type="PANTHER" id="PTHR31099">
    <property type="entry name" value="OS06G0165300 PROTEIN"/>
    <property type="match status" value="1"/>
</dbReference>
<dbReference type="PANTHER" id="PTHR31099:SF37">
    <property type="entry name" value="MYOSIN HEAVY CHAIN-LIKE PROTEIN"/>
    <property type="match status" value="1"/>
</dbReference>
<keyword evidence="5" id="KW-1185">Reference proteome</keyword>
<feature type="compositionally biased region" description="Basic and acidic residues" evidence="2">
    <location>
        <begin position="1"/>
        <end position="10"/>
    </location>
</feature>
<organism evidence="4 5">
    <name type="scientific">Citrus unshiu</name>
    <name type="common">Satsuma mandarin</name>
    <name type="synonym">Citrus nobilis var. unshiu</name>
    <dbReference type="NCBI Taxonomy" id="55188"/>
    <lineage>
        <taxon>Eukaryota</taxon>
        <taxon>Viridiplantae</taxon>
        <taxon>Streptophyta</taxon>
        <taxon>Embryophyta</taxon>
        <taxon>Tracheophyta</taxon>
        <taxon>Spermatophyta</taxon>
        <taxon>Magnoliopsida</taxon>
        <taxon>eudicotyledons</taxon>
        <taxon>Gunneridae</taxon>
        <taxon>Pentapetalae</taxon>
        <taxon>rosids</taxon>
        <taxon>malvids</taxon>
        <taxon>Sapindales</taxon>
        <taxon>Rutaceae</taxon>
        <taxon>Aurantioideae</taxon>
        <taxon>Citrus</taxon>
    </lineage>
</organism>
<reference evidence="4 5" key="1">
    <citation type="journal article" date="2017" name="Front. Genet.">
        <title>Draft sequencing of the heterozygous diploid genome of Satsuma (Citrus unshiu Marc.) using a hybrid assembly approach.</title>
        <authorList>
            <person name="Shimizu T."/>
            <person name="Tanizawa Y."/>
            <person name="Mochizuki T."/>
            <person name="Nagasaki H."/>
            <person name="Yoshioka T."/>
            <person name="Toyoda A."/>
            <person name="Fujiyama A."/>
            <person name="Kaminuma E."/>
            <person name="Nakamura Y."/>
        </authorList>
    </citation>
    <scope>NUCLEOTIDE SEQUENCE [LARGE SCALE GENOMIC DNA]</scope>
    <source>
        <strain evidence="5">cv. Miyagawa wase</strain>
    </source>
</reference>
<feature type="region of interest" description="Disordered" evidence="2">
    <location>
        <begin position="1"/>
        <end position="97"/>
    </location>
</feature>
<sequence>MSKAKEKVIEVDDDELDFLPSLLTDPAFDPGIPLEPIRSSVGTSARRMSPQTTFSSRDSDEEGSSGSENTLSEGRGDDSGEVSPSGASRPEGRSTIGGRALSRDYAIDYMTCTTTFDELNDLRLRYSIPGEIPLKVPGKKDTPSRPPRGYVTLYLDRFKYGLRCPVQPYFAQILSGLNLSPGQLNPNGWRVLSGLFILWDRCCQSEPTVDEVKHLYQLKSSPKDAGWYYFQSSTKTRKPITDLPTGGGGNWKRKFFFAGGPWVSWGVHFSLKPDQLKRVEAVLANSCSSQELITTYNLLESRLILPGHKMEDAVIGALNRKRSRPQTTKRDQNKDAPTAKRANILQQVSPLKTLPPAPAKVGETSGGAATDPASSSPPVGPRSRLPDSRAEHLVPYLNELSKLVSKKDLEDFDGCTLGELVGAMQYSAFHLSCMTTYYKAKVGRYDRKMKEDIQSAMTRADGAEKKARALNELTKVKEDLQRQKAMYEAQLESLRDSHRVQVENLEKEADNQYDQGLRHSYRCIMAVLGKQHPDLKMDDLAAGVAQHMDEEAAKEDAEGVEPIMIEEENSPFRAEPADVGEASTPRTQLVIPPAPEEVQPTDAARLTDPPSY</sequence>
<feature type="region of interest" description="Disordered" evidence="2">
    <location>
        <begin position="317"/>
        <end position="386"/>
    </location>
</feature>
<proteinExistence type="predicted"/>